<dbReference type="GO" id="GO:0004170">
    <property type="term" value="F:dUTP diphosphatase activity"/>
    <property type="evidence" value="ECO:0007669"/>
    <property type="project" value="UniProtKB-UniRule"/>
</dbReference>
<reference evidence="8" key="1">
    <citation type="submission" date="2021-06" db="EMBL/GenBank/DDBJ databases">
        <authorList>
            <person name="Kallberg Y."/>
            <person name="Tangrot J."/>
            <person name="Rosling A."/>
        </authorList>
    </citation>
    <scope>NUCLEOTIDE SEQUENCE</scope>
    <source>
        <strain evidence="8">IN212</strain>
    </source>
</reference>
<comment type="function">
    <text evidence="6">Involved in nucleotide metabolism via production of dUMP, the immediate precursor of thymidine nucleotides, and decreases the intracellular concentration of dUTP so that uracil cannot be incorporated into DNA.</text>
</comment>
<evidence type="ECO:0000256" key="1">
    <source>
        <dbReference type="ARBA" id="ARBA00005142"/>
    </source>
</evidence>
<dbReference type="SUPFAM" id="SSF51283">
    <property type="entry name" value="dUTPase-like"/>
    <property type="match status" value="1"/>
</dbReference>
<keyword evidence="4 6" id="KW-0378">Hydrolase</keyword>
<evidence type="ECO:0000313" key="9">
    <source>
        <dbReference type="Proteomes" id="UP000789396"/>
    </source>
</evidence>
<evidence type="ECO:0000256" key="6">
    <source>
        <dbReference type="RuleBase" id="RU367024"/>
    </source>
</evidence>
<comment type="subunit">
    <text evidence="3 6">Homotrimer.</text>
</comment>
<comment type="caution">
    <text evidence="8">The sequence shown here is derived from an EMBL/GenBank/DDBJ whole genome shotgun (WGS) entry which is preliminary data.</text>
</comment>
<sequence>LGEVIDLPVTLGSESIKIKALVTVNGDYDLILGNNWAHNYKAVISWTKGLLQFENQKKQIEIPITCLEKHHKTEEEDNLYNVEEEIELKVFDNNGKGKIPERAHETDAGFDLRYPETEELVISPQETVMIDSYIAIEVPKGTFSRKGIEVKAGTVDAGYTGNIKVLIHNNSSQSYAIQPDEKIAQAIFLPLVKISKIHSVSTREELGDSERGQQDEQVKALDLQVKEHYTQLGKEKFFHSTFEELKRNEVTGLDKCPHANNCLSTECYKCSEDDWYYEQIKLIPEPLYQ</sequence>
<dbReference type="InterPro" id="IPR033704">
    <property type="entry name" value="dUTPase_trimeric"/>
</dbReference>
<dbReference type="EMBL" id="CAJVPZ010033438">
    <property type="protein sequence ID" value="CAG8744335.1"/>
    <property type="molecule type" value="Genomic_DNA"/>
</dbReference>
<dbReference type="GO" id="GO:0000287">
    <property type="term" value="F:magnesium ion binding"/>
    <property type="evidence" value="ECO:0007669"/>
    <property type="project" value="UniProtKB-UniRule"/>
</dbReference>
<evidence type="ECO:0000313" key="8">
    <source>
        <dbReference type="EMBL" id="CAG8744335.1"/>
    </source>
</evidence>
<keyword evidence="6" id="KW-0479">Metal-binding</keyword>
<dbReference type="Pfam" id="PF00692">
    <property type="entry name" value="dUTPase"/>
    <property type="match status" value="1"/>
</dbReference>
<dbReference type="Gene3D" id="2.70.40.10">
    <property type="match status" value="1"/>
</dbReference>
<protein>
    <recommendedName>
        <fullName evidence="6">Deoxyuridine 5'-triphosphate nucleotidohydrolase</fullName>
        <shortName evidence="6">dUTPase</shortName>
        <ecNumber evidence="6">3.6.1.23</ecNumber>
    </recommendedName>
    <alternativeName>
        <fullName evidence="6">dUTP pyrophosphatase</fullName>
    </alternativeName>
</protein>
<feature type="non-terminal residue" evidence="8">
    <location>
        <position position="1"/>
    </location>
</feature>
<dbReference type="OrthoDB" id="10261072at2759"/>
<comment type="similarity">
    <text evidence="2 6">Belongs to the dUTPase family.</text>
</comment>
<dbReference type="PANTHER" id="PTHR11241:SF0">
    <property type="entry name" value="DEOXYURIDINE 5'-TRIPHOSPHATE NUCLEOTIDOHYDROLASE"/>
    <property type="match status" value="1"/>
</dbReference>
<dbReference type="Gene3D" id="2.40.70.10">
    <property type="entry name" value="Acid Proteases"/>
    <property type="match status" value="1"/>
</dbReference>
<proteinExistence type="inferred from homology"/>
<organism evidence="8 9">
    <name type="scientific">Racocetra fulgida</name>
    <dbReference type="NCBI Taxonomy" id="60492"/>
    <lineage>
        <taxon>Eukaryota</taxon>
        <taxon>Fungi</taxon>
        <taxon>Fungi incertae sedis</taxon>
        <taxon>Mucoromycota</taxon>
        <taxon>Glomeromycotina</taxon>
        <taxon>Glomeromycetes</taxon>
        <taxon>Diversisporales</taxon>
        <taxon>Gigasporaceae</taxon>
        <taxon>Racocetra</taxon>
    </lineage>
</organism>
<evidence type="ECO:0000256" key="3">
    <source>
        <dbReference type="ARBA" id="ARBA00011233"/>
    </source>
</evidence>
<dbReference type="InterPro" id="IPR029054">
    <property type="entry name" value="dUTPase-like"/>
</dbReference>
<feature type="domain" description="dUTPase-like" evidence="7">
    <location>
        <begin position="97"/>
        <end position="211"/>
    </location>
</feature>
<dbReference type="GO" id="GO:0046081">
    <property type="term" value="P:dUTP catabolic process"/>
    <property type="evidence" value="ECO:0007669"/>
    <property type="project" value="UniProtKB-UniRule"/>
</dbReference>
<evidence type="ECO:0000256" key="4">
    <source>
        <dbReference type="ARBA" id="ARBA00022801"/>
    </source>
</evidence>
<evidence type="ECO:0000259" key="7">
    <source>
        <dbReference type="Pfam" id="PF00692"/>
    </source>
</evidence>
<accession>A0A9N9NJS2</accession>
<dbReference type="InterPro" id="IPR008181">
    <property type="entry name" value="dUTPase"/>
</dbReference>
<keyword evidence="9" id="KW-1185">Reference proteome</keyword>
<gene>
    <name evidence="8" type="ORF">RFULGI_LOCUS13113</name>
</gene>
<dbReference type="InterPro" id="IPR021109">
    <property type="entry name" value="Peptidase_aspartic_dom_sf"/>
</dbReference>
<dbReference type="InterPro" id="IPR036157">
    <property type="entry name" value="dUTPase-like_sf"/>
</dbReference>
<dbReference type="CDD" id="cd07557">
    <property type="entry name" value="trimeric_dUTPase"/>
    <property type="match status" value="1"/>
</dbReference>
<evidence type="ECO:0000256" key="2">
    <source>
        <dbReference type="ARBA" id="ARBA00006581"/>
    </source>
</evidence>
<dbReference type="PANTHER" id="PTHR11241">
    <property type="entry name" value="DEOXYURIDINE 5'-TRIPHOSPHATE NUCLEOTIDOHYDROLASE"/>
    <property type="match status" value="1"/>
</dbReference>
<keyword evidence="6" id="KW-0460">Magnesium</keyword>
<name>A0A9N9NJS2_9GLOM</name>
<dbReference type="AlphaFoldDB" id="A0A9N9NJS2"/>
<comment type="cofactor">
    <cofactor evidence="6">
        <name>Mg(2+)</name>
        <dbReference type="ChEBI" id="CHEBI:18420"/>
    </cofactor>
</comment>
<evidence type="ECO:0000256" key="5">
    <source>
        <dbReference type="ARBA" id="ARBA00023080"/>
    </source>
</evidence>
<keyword evidence="5 6" id="KW-0546">Nucleotide metabolism</keyword>
<comment type="catalytic activity">
    <reaction evidence="6">
        <text>dUTP + H2O = dUMP + diphosphate + H(+)</text>
        <dbReference type="Rhea" id="RHEA:10248"/>
        <dbReference type="ChEBI" id="CHEBI:15377"/>
        <dbReference type="ChEBI" id="CHEBI:15378"/>
        <dbReference type="ChEBI" id="CHEBI:33019"/>
        <dbReference type="ChEBI" id="CHEBI:61555"/>
        <dbReference type="ChEBI" id="CHEBI:246422"/>
        <dbReference type="EC" id="3.6.1.23"/>
    </reaction>
</comment>
<dbReference type="EC" id="3.6.1.23" evidence="6"/>
<feature type="non-terminal residue" evidence="8">
    <location>
        <position position="289"/>
    </location>
</feature>
<comment type="pathway">
    <text evidence="1 6">Pyrimidine metabolism; dUMP biosynthesis; dUMP from dCTP (dUTP route): step 2/2.</text>
</comment>
<dbReference type="Proteomes" id="UP000789396">
    <property type="component" value="Unassembled WGS sequence"/>
</dbReference>
<dbReference type="GO" id="GO:0006226">
    <property type="term" value="P:dUMP biosynthetic process"/>
    <property type="evidence" value="ECO:0007669"/>
    <property type="project" value="UniProtKB-UniRule"/>
</dbReference>